<keyword evidence="5 14" id="KW-0812">Transmembrane</keyword>
<dbReference type="InterPro" id="IPR048254">
    <property type="entry name" value="CDP_ALCOHOL_P_TRANSF_CS"/>
</dbReference>
<evidence type="ECO:0000256" key="5">
    <source>
        <dbReference type="ARBA" id="ARBA00022692"/>
    </source>
</evidence>
<evidence type="ECO:0000256" key="6">
    <source>
        <dbReference type="ARBA" id="ARBA00022989"/>
    </source>
</evidence>
<evidence type="ECO:0000256" key="8">
    <source>
        <dbReference type="ARBA" id="ARBA00023136"/>
    </source>
</evidence>
<gene>
    <name evidence="15" type="primary">pgsA</name>
    <name evidence="15" type="ORF">G9U51_10030</name>
</gene>
<dbReference type="InterPro" id="IPR050324">
    <property type="entry name" value="CDP-alcohol_PTase-I"/>
</dbReference>
<proteinExistence type="inferred from homology"/>
<organism evidence="15 16">
    <name type="scientific">Metallococcus carri</name>
    <dbReference type="NCBI Taxonomy" id="1656884"/>
    <lineage>
        <taxon>Bacteria</taxon>
        <taxon>Bacillati</taxon>
        <taxon>Actinomycetota</taxon>
        <taxon>Actinomycetes</taxon>
        <taxon>Micrococcales</taxon>
        <taxon>Dermacoccaceae</taxon>
        <taxon>Metallococcus</taxon>
    </lineage>
</organism>
<feature type="transmembrane region" description="Helical" evidence="14">
    <location>
        <begin position="211"/>
        <end position="232"/>
    </location>
</feature>
<dbReference type="InterPro" id="IPR000462">
    <property type="entry name" value="CDP-OH_P_trans"/>
</dbReference>
<dbReference type="GO" id="GO:0008444">
    <property type="term" value="F:CDP-diacylglycerol-glycerol-3-phosphate 3-phosphatidyltransferase activity"/>
    <property type="evidence" value="ECO:0007669"/>
    <property type="project" value="UniProtKB-UniRule"/>
</dbReference>
<dbReference type="NCBIfam" id="TIGR00560">
    <property type="entry name" value="pgsA"/>
    <property type="match status" value="1"/>
</dbReference>
<evidence type="ECO:0000256" key="11">
    <source>
        <dbReference type="NCBIfam" id="TIGR00560"/>
    </source>
</evidence>
<comment type="similarity">
    <text evidence="2 12">Belongs to the CDP-alcohol phosphatidyltransferase class-I family.</text>
</comment>
<feature type="transmembrane region" description="Helical" evidence="14">
    <location>
        <begin position="66"/>
        <end position="87"/>
    </location>
</feature>
<feature type="transmembrane region" description="Helical" evidence="14">
    <location>
        <begin position="186"/>
        <end position="205"/>
    </location>
</feature>
<keyword evidence="10" id="KW-1208">Phospholipid metabolism</keyword>
<feature type="region of interest" description="Disordered" evidence="13">
    <location>
        <begin position="1"/>
        <end position="54"/>
    </location>
</feature>
<reference evidence="15" key="1">
    <citation type="submission" date="2020-03" db="EMBL/GenBank/DDBJ databases">
        <title>Draft sequencing of Calidifontibacter sp. DB0510.</title>
        <authorList>
            <person name="Kim D.-U."/>
        </authorList>
    </citation>
    <scope>NUCLEOTIDE SEQUENCE</scope>
    <source>
        <strain evidence="15">DB0510</strain>
    </source>
</reference>
<evidence type="ECO:0000256" key="14">
    <source>
        <dbReference type="SAM" id="Phobius"/>
    </source>
</evidence>
<sequence length="243" mass="26696">MARRRAAARRGRPRGGDRRRHARHRLGGGSVTERRPLRNPDGSPRLPELVPDPATVPSQNVSNWNIANALTMVRIALVPVFGWLLLARGGQDHGLRIGAFAVFTLASLTDRIDGELARSRGLVTDFGKMMDPIADKALMGMALIGLCLIDRLPWWVTIVILVREIGITLLRLSILRHGVLPASRGGKVKTFLQAVAVGLFVLPLVGWPNVVAWVILLLAVVVTVLTGVDYVFRALRLRRGERV</sequence>
<accession>A0A967AZR3</accession>
<keyword evidence="3" id="KW-0444">Lipid biosynthesis</keyword>
<evidence type="ECO:0000256" key="10">
    <source>
        <dbReference type="ARBA" id="ARBA00023264"/>
    </source>
</evidence>
<evidence type="ECO:0000256" key="9">
    <source>
        <dbReference type="ARBA" id="ARBA00023209"/>
    </source>
</evidence>
<feature type="compositionally biased region" description="Basic residues" evidence="13">
    <location>
        <begin position="1"/>
        <end position="26"/>
    </location>
</feature>
<keyword evidence="7" id="KW-0443">Lipid metabolism</keyword>
<keyword evidence="4 12" id="KW-0808">Transferase</keyword>
<dbReference type="EMBL" id="JAAOIV010000006">
    <property type="protein sequence ID" value="NHN56114.1"/>
    <property type="molecule type" value="Genomic_DNA"/>
</dbReference>
<dbReference type="PANTHER" id="PTHR14269:SF52">
    <property type="entry name" value="PHOSPHATIDYLGLYCEROPHOSPHATE SYNTHASE-RELATED"/>
    <property type="match status" value="1"/>
</dbReference>
<dbReference type="Gene3D" id="1.20.120.1760">
    <property type="match status" value="1"/>
</dbReference>
<keyword evidence="6 14" id="KW-1133">Transmembrane helix</keyword>
<dbReference type="GO" id="GO:0046474">
    <property type="term" value="P:glycerophospholipid biosynthetic process"/>
    <property type="evidence" value="ECO:0007669"/>
    <property type="project" value="TreeGrafter"/>
</dbReference>
<comment type="caution">
    <text evidence="15">The sequence shown here is derived from an EMBL/GenBank/DDBJ whole genome shotgun (WGS) entry which is preliminary data.</text>
</comment>
<feature type="transmembrane region" description="Helical" evidence="14">
    <location>
        <begin position="155"/>
        <end position="174"/>
    </location>
</feature>
<evidence type="ECO:0000256" key="1">
    <source>
        <dbReference type="ARBA" id="ARBA00004141"/>
    </source>
</evidence>
<dbReference type="InterPro" id="IPR043130">
    <property type="entry name" value="CDP-OH_PTrfase_TM_dom"/>
</dbReference>
<evidence type="ECO:0000256" key="3">
    <source>
        <dbReference type="ARBA" id="ARBA00022516"/>
    </source>
</evidence>
<evidence type="ECO:0000256" key="4">
    <source>
        <dbReference type="ARBA" id="ARBA00022679"/>
    </source>
</evidence>
<protein>
    <recommendedName>
        <fullName evidence="11">CDP-diacylglycerol--glycerol-3-phosphate 3-phosphatidyltransferase</fullName>
        <ecNumber evidence="11">2.7.8.5</ecNumber>
    </recommendedName>
</protein>
<dbReference type="PANTHER" id="PTHR14269">
    <property type="entry name" value="CDP-DIACYLGLYCEROL--GLYCEROL-3-PHOSPHATE 3-PHOSPHATIDYLTRANSFERASE-RELATED"/>
    <property type="match status" value="1"/>
</dbReference>
<evidence type="ECO:0000313" key="16">
    <source>
        <dbReference type="Proteomes" id="UP000744769"/>
    </source>
</evidence>
<keyword evidence="8 14" id="KW-0472">Membrane</keyword>
<dbReference type="PROSITE" id="PS00379">
    <property type="entry name" value="CDP_ALCOHOL_P_TRANSF"/>
    <property type="match status" value="1"/>
</dbReference>
<dbReference type="InterPro" id="IPR004570">
    <property type="entry name" value="Phosphatidylglycerol_P_synth"/>
</dbReference>
<dbReference type="Pfam" id="PF01066">
    <property type="entry name" value="CDP-OH_P_transf"/>
    <property type="match status" value="1"/>
</dbReference>
<dbReference type="AlphaFoldDB" id="A0A967AZR3"/>
<keyword evidence="9" id="KW-0594">Phospholipid biosynthesis</keyword>
<keyword evidence="16" id="KW-1185">Reference proteome</keyword>
<evidence type="ECO:0000256" key="7">
    <source>
        <dbReference type="ARBA" id="ARBA00023098"/>
    </source>
</evidence>
<comment type="subcellular location">
    <subcellularLocation>
        <location evidence="1">Membrane</location>
        <topology evidence="1">Multi-pass membrane protein</topology>
    </subcellularLocation>
</comment>
<evidence type="ECO:0000256" key="2">
    <source>
        <dbReference type="ARBA" id="ARBA00010441"/>
    </source>
</evidence>
<dbReference type="EC" id="2.7.8.5" evidence="11"/>
<evidence type="ECO:0000256" key="13">
    <source>
        <dbReference type="SAM" id="MobiDB-lite"/>
    </source>
</evidence>
<evidence type="ECO:0000313" key="15">
    <source>
        <dbReference type="EMBL" id="NHN56114.1"/>
    </source>
</evidence>
<dbReference type="Proteomes" id="UP000744769">
    <property type="component" value="Unassembled WGS sequence"/>
</dbReference>
<dbReference type="GO" id="GO:0016020">
    <property type="term" value="C:membrane"/>
    <property type="evidence" value="ECO:0007669"/>
    <property type="project" value="UniProtKB-SubCell"/>
</dbReference>
<name>A0A967AZR3_9MICO</name>
<evidence type="ECO:0000256" key="12">
    <source>
        <dbReference type="RuleBase" id="RU003750"/>
    </source>
</evidence>